<dbReference type="InterPro" id="IPR053951">
    <property type="entry name" value="K_trans_N"/>
</dbReference>
<dbReference type="InterPro" id="IPR003855">
    <property type="entry name" value="K+_transporter"/>
</dbReference>
<keyword evidence="9 13" id="KW-0630">Potassium</keyword>
<dbReference type="GO" id="GO:0015079">
    <property type="term" value="F:potassium ion transmembrane transporter activity"/>
    <property type="evidence" value="ECO:0007669"/>
    <property type="project" value="UniProtKB-UniRule"/>
</dbReference>
<keyword evidence="8 13" id="KW-0769">Symport</keyword>
<keyword evidence="4 13" id="KW-1003">Cell membrane</keyword>
<comment type="subcellular location">
    <subcellularLocation>
        <location evidence="13">Cell membrane</location>
        <topology evidence="13">Multi-pass membrane protein</topology>
    </subcellularLocation>
    <subcellularLocation>
        <location evidence="1">Membrane</location>
        <topology evidence="1">Multi-pass membrane protein</topology>
    </subcellularLocation>
</comment>
<comment type="function">
    <text evidence="13">Transport of potassium into the cell. Likely operates as a K(+):H(+) symporter.</text>
</comment>
<dbReference type="GO" id="GO:0015293">
    <property type="term" value="F:symporter activity"/>
    <property type="evidence" value="ECO:0007669"/>
    <property type="project" value="UniProtKB-UniRule"/>
</dbReference>
<evidence type="ECO:0000256" key="1">
    <source>
        <dbReference type="ARBA" id="ARBA00004141"/>
    </source>
</evidence>
<evidence type="ECO:0000256" key="9">
    <source>
        <dbReference type="ARBA" id="ARBA00022958"/>
    </source>
</evidence>
<comment type="caution">
    <text evidence="16">The sequence shown here is derived from an EMBL/GenBank/DDBJ whole genome shotgun (WGS) entry which is preliminary data.</text>
</comment>
<accession>A0A941HXJ3</accession>
<feature type="transmembrane region" description="Helical" evidence="13">
    <location>
        <begin position="122"/>
        <end position="150"/>
    </location>
</feature>
<feature type="transmembrane region" description="Helical" evidence="13">
    <location>
        <begin position="397"/>
        <end position="419"/>
    </location>
</feature>
<evidence type="ECO:0000256" key="2">
    <source>
        <dbReference type="ARBA" id="ARBA00007019"/>
    </source>
</evidence>
<dbReference type="Proteomes" id="UP000622580">
    <property type="component" value="Unassembled WGS sequence"/>
</dbReference>
<dbReference type="PANTHER" id="PTHR30540:SF79">
    <property type="entry name" value="LOW AFFINITY POTASSIUM TRANSPORT SYSTEM PROTEIN KUP"/>
    <property type="match status" value="1"/>
</dbReference>
<reference evidence="16" key="1">
    <citation type="submission" date="2021-04" db="EMBL/GenBank/DDBJ databases">
        <title>Draft genome assembly of strain Phenylobacterium sp. 20VBR1 using MiniION and Illumina platforms.</title>
        <authorList>
            <person name="Thomas F.A."/>
            <person name="Krishnan K.P."/>
            <person name="Sinha R.K."/>
        </authorList>
    </citation>
    <scope>NUCLEOTIDE SEQUENCE</scope>
    <source>
        <strain evidence="16">20VBR1</strain>
    </source>
</reference>
<evidence type="ECO:0000256" key="4">
    <source>
        <dbReference type="ARBA" id="ARBA00022475"/>
    </source>
</evidence>
<evidence type="ECO:0000313" key="16">
    <source>
        <dbReference type="EMBL" id="MBR7621151.1"/>
    </source>
</evidence>
<evidence type="ECO:0000259" key="14">
    <source>
        <dbReference type="Pfam" id="PF02705"/>
    </source>
</evidence>
<evidence type="ECO:0000256" key="12">
    <source>
        <dbReference type="ARBA" id="ARBA00023136"/>
    </source>
</evidence>
<evidence type="ECO:0000256" key="10">
    <source>
        <dbReference type="ARBA" id="ARBA00022989"/>
    </source>
</evidence>
<dbReference type="HAMAP" id="MF_01522">
    <property type="entry name" value="Kup"/>
    <property type="match status" value="1"/>
</dbReference>
<feature type="transmembrane region" description="Helical" evidence="13">
    <location>
        <begin position="371"/>
        <end position="391"/>
    </location>
</feature>
<keyword evidence="17" id="KW-1185">Reference proteome</keyword>
<feature type="transmembrane region" description="Helical" evidence="13">
    <location>
        <begin position="233"/>
        <end position="258"/>
    </location>
</feature>
<dbReference type="AlphaFoldDB" id="A0A941HXJ3"/>
<evidence type="ECO:0000256" key="8">
    <source>
        <dbReference type="ARBA" id="ARBA00022847"/>
    </source>
</evidence>
<name>A0A941HXJ3_9CAUL</name>
<evidence type="ECO:0000256" key="6">
    <source>
        <dbReference type="ARBA" id="ARBA00022538"/>
    </source>
</evidence>
<comment type="catalytic activity">
    <reaction evidence="13">
        <text>K(+)(in) + H(+)(in) = K(+)(out) + H(+)(out)</text>
        <dbReference type="Rhea" id="RHEA:28490"/>
        <dbReference type="ChEBI" id="CHEBI:15378"/>
        <dbReference type="ChEBI" id="CHEBI:29103"/>
    </reaction>
</comment>
<keyword evidence="12 13" id="KW-0472">Membrane</keyword>
<dbReference type="GO" id="GO:0005886">
    <property type="term" value="C:plasma membrane"/>
    <property type="evidence" value="ECO:0007669"/>
    <property type="project" value="UniProtKB-SubCell"/>
</dbReference>
<evidence type="ECO:0000256" key="11">
    <source>
        <dbReference type="ARBA" id="ARBA00023065"/>
    </source>
</evidence>
<keyword evidence="5" id="KW-0997">Cell inner membrane</keyword>
<dbReference type="EMBL" id="JAGSGD010000001">
    <property type="protein sequence ID" value="MBR7621151.1"/>
    <property type="molecule type" value="Genomic_DNA"/>
</dbReference>
<feature type="transmembrane region" description="Helical" evidence="13">
    <location>
        <begin position="458"/>
        <end position="475"/>
    </location>
</feature>
<evidence type="ECO:0000256" key="13">
    <source>
        <dbReference type="HAMAP-Rule" id="MF_01522"/>
    </source>
</evidence>
<dbReference type="Pfam" id="PF22776">
    <property type="entry name" value="K_trans_C"/>
    <property type="match status" value="1"/>
</dbReference>
<dbReference type="PANTHER" id="PTHR30540">
    <property type="entry name" value="OSMOTIC STRESS POTASSIUM TRANSPORTER"/>
    <property type="match status" value="1"/>
</dbReference>
<keyword evidence="7 13" id="KW-0812">Transmembrane</keyword>
<evidence type="ECO:0000259" key="15">
    <source>
        <dbReference type="Pfam" id="PF22776"/>
    </source>
</evidence>
<dbReference type="InterPro" id="IPR053952">
    <property type="entry name" value="K_trans_C"/>
</dbReference>
<keyword evidence="10 13" id="KW-1133">Transmembrane helix</keyword>
<feature type="domain" description="K+ potassium transporter C-terminal" evidence="15">
    <location>
        <begin position="507"/>
        <end position="653"/>
    </location>
</feature>
<feature type="transmembrane region" description="Helical" evidence="13">
    <location>
        <begin position="426"/>
        <end position="446"/>
    </location>
</feature>
<organism evidence="16 17">
    <name type="scientific">Phenylobacterium glaciei</name>
    <dbReference type="NCBI Taxonomy" id="2803784"/>
    <lineage>
        <taxon>Bacteria</taxon>
        <taxon>Pseudomonadati</taxon>
        <taxon>Pseudomonadota</taxon>
        <taxon>Alphaproteobacteria</taxon>
        <taxon>Caulobacterales</taxon>
        <taxon>Caulobacteraceae</taxon>
        <taxon>Phenylobacterium</taxon>
    </lineage>
</organism>
<keyword evidence="6 13" id="KW-0633">Potassium transport</keyword>
<feature type="transmembrane region" description="Helical" evidence="13">
    <location>
        <begin position="270"/>
        <end position="290"/>
    </location>
</feature>
<evidence type="ECO:0000256" key="7">
    <source>
        <dbReference type="ARBA" id="ARBA00022692"/>
    </source>
</evidence>
<sequence>MRSRIVRVVPETLLRMTPEPSVATAHPPRRFLPLALGSIGVVFGDIGTSPLYAFKEAVGQAAKDGLTPPEVMGVVSLALWALIIVVTVKYVVFLMRADNRGEGGVLSLMALAQRAVGRRTPLILMLGLGGAALFYGDAVITPAISVLSAIEGLRSVPAIADHITLGVVLSITIAILVGLFLIQSSGTSKVARFFGPICLLWFAVIAVLGAIHLRDAPGIVMSINPYFGARFMLDHGMAGLLVMGSVFLTVTGAEALYADMGHFGRWPIQSSWFFIVLPALILNYLGQGALTLATLHKVTEQGQAFQNLDWFFLLAPEMLRAPLVVLAACATVIASQAVITGAFSLSQQAIQLGLLPRMTLLRTSETEAGQIYVPQINLLLLVGVILLVGVFKTSTGLAQAYGLAVTGTMVVTTSLAIIVVRRLWKWSLLATVALIGPLLLVDLVFLGSNALKLLSGGWIPLVIGGSLMVLMGVWVKGSRLLQEKRRQDSLPLDDFLKLIAPRAKRVPGAAVYLTADPAVTPGALLHNLKHNNVLHDRNVLLAVEIDDAPRVSDADRLTYETLSEGFSIVRLRYGFMERPSIPRGMLLLRKQGVTFDVMNTSFFLGRRTVVAGRSSKLARWQEKLFIFLTKNAASPTDFFQIPPGRVVELGAQTTV</sequence>
<feature type="transmembrane region" description="Helical" evidence="13">
    <location>
        <begin position="72"/>
        <end position="92"/>
    </location>
</feature>
<dbReference type="InterPro" id="IPR023051">
    <property type="entry name" value="Kup"/>
</dbReference>
<dbReference type="Pfam" id="PF02705">
    <property type="entry name" value="K_trans"/>
    <property type="match status" value="1"/>
</dbReference>
<evidence type="ECO:0000313" key="17">
    <source>
        <dbReference type="Proteomes" id="UP000622580"/>
    </source>
</evidence>
<comment type="similarity">
    <text evidence="2 13">Belongs to the HAK/KUP transporter (TC 2.A.72) family.</text>
</comment>
<feature type="transmembrane region" description="Helical" evidence="13">
    <location>
        <begin position="31"/>
        <end position="52"/>
    </location>
</feature>
<feature type="domain" description="K+ potassium transporter integral membrane" evidence="14">
    <location>
        <begin position="34"/>
        <end position="497"/>
    </location>
</feature>
<gene>
    <name evidence="13" type="primary">kup</name>
    <name evidence="16" type="ORF">JKL49_17285</name>
</gene>
<keyword evidence="11 13" id="KW-0406">Ion transport</keyword>
<feature type="transmembrane region" description="Helical" evidence="13">
    <location>
        <begin position="162"/>
        <end position="181"/>
    </location>
</feature>
<keyword evidence="3 13" id="KW-0813">Transport</keyword>
<evidence type="ECO:0000256" key="5">
    <source>
        <dbReference type="ARBA" id="ARBA00022519"/>
    </source>
</evidence>
<protein>
    <recommendedName>
        <fullName evidence="13">Probable potassium transport system protein Kup</fullName>
    </recommendedName>
</protein>
<feature type="transmembrane region" description="Helical" evidence="13">
    <location>
        <begin position="193"/>
        <end position="213"/>
    </location>
</feature>
<feature type="transmembrane region" description="Helical" evidence="13">
    <location>
        <begin position="323"/>
        <end position="350"/>
    </location>
</feature>
<evidence type="ECO:0000256" key="3">
    <source>
        <dbReference type="ARBA" id="ARBA00022448"/>
    </source>
</evidence>
<proteinExistence type="inferred from homology"/>